<evidence type="ECO:0000313" key="4">
    <source>
        <dbReference type="Proteomes" id="UP001549749"/>
    </source>
</evidence>
<protein>
    <submittedName>
        <fullName evidence="3">Uncharacterized protein</fullName>
    </submittedName>
</protein>
<comment type="caution">
    <text evidence="3">The sequence shown here is derived from an EMBL/GenBank/DDBJ whole genome shotgun (WGS) entry which is preliminary data.</text>
</comment>
<keyword evidence="4" id="KW-1185">Reference proteome</keyword>
<sequence length="95" mass="10873">MKKHLVSLLMVAGAAIFIIAQTQAGNGYNRASHHEVMLTQQDGIFSMLQDTTPKQRDTSMWPKKDKKHKPWKDKHKDSTQRPQKDTFLVPPATPY</sequence>
<evidence type="ECO:0000256" key="1">
    <source>
        <dbReference type="SAM" id="MobiDB-lite"/>
    </source>
</evidence>
<evidence type="ECO:0000313" key="3">
    <source>
        <dbReference type="EMBL" id="MET6997675.1"/>
    </source>
</evidence>
<feature type="signal peptide" evidence="2">
    <location>
        <begin position="1"/>
        <end position="24"/>
    </location>
</feature>
<organism evidence="3 4">
    <name type="scientific">Chitinophaga defluvii</name>
    <dbReference type="NCBI Taxonomy" id="3163343"/>
    <lineage>
        <taxon>Bacteria</taxon>
        <taxon>Pseudomonadati</taxon>
        <taxon>Bacteroidota</taxon>
        <taxon>Chitinophagia</taxon>
        <taxon>Chitinophagales</taxon>
        <taxon>Chitinophagaceae</taxon>
        <taxon>Chitinophaga</taxon>
    </lineage>
</organism>
<feature type="region of interest" description="Disordered" evidence="1">
    <location>
        <begin position="49"/>
        <end position="95"/>
    </location>
</feature>
<reference evidence="3 4" key="1">
    <citation type="submission" date="2024-06" db="EMBL/GenBank/DDBJ databases">
        <title>Chitinophaga defluvii sp. nov., isolated from municipal sewage.</title>
        <authorList>
            <person name="Zhang L."/>
        </authorList>
    </citation>
    <scope>NUCLEOTIDE SEQUENCE [LARGE SCALE GENOMIC DNA]</scope>
    <source>
        <strain evidence="3 4">H8</strain>
    </source>
</reference>
<feature type="chain" id="PRO_5047065278" evidence="2">
    <location>
        <begin position="25"/>
        <end position="95"/>
    </location>
</feature>
<name>A0ABV2T4W0_9BACT</name>
<keyword evidence="2" id="KW-0732">Signal</keyword>
<dbReference type="EMBL" id="JBEXAC010000001">
    <property type="protein sequence ID" value="MET6997675.1"/>
    <property type="molecule type" value="Genomic_DNA"/>
</dbReference>
<proteinExistence type="predicted"/>
<evidence type="ECO:0000256" key="2">
    <source>
        <dbReference type="SAM" id="SignalP"/>
    </source>
</evidence>
<feature type="compositionally biased region" description="Basic and acidic residues" evidence="1">
    <location>
        <begin position="74"/>
        <end position="84"/>
    </location>
</feature>
<dbReference type="Proteomes" id="UP001549749">
    <property type="component" value="Unassembled WGS sequence"/>
</dbReference>
<dbReference type="RefSeq" id="WP_354660310.1">
    <property type="nucleotide sequence ID" value="NZ_JBEXAC010000001.1"/>
</dbReference>
<gene>
    <name evidence="3" type="ORF">ABR189_09865</name>
</gene>
<accession>A0ABV2T4W0</accession>
<feature type="compositionally biased region" description="Basic residues" evidence="1">
    <location>
        <begin position="64"/>
        <end position="73"/>
    </location>
</feature>